<evidence type="ECO:0000256" key="1">
    <source>
        <dbReference type="SAM" id="MobiDB-lite"/>
    </source>
</evidence>
<proteinExistence type="predicted"/>
<feature type="compositionally biased region" description="Low complexity" evidence="1">
    <location>
        <begin position="210"/>
        <end position="223"/>
    </location>
</feature>
<gene>
    <name evidence="2" type="ORF">RMAR1173_LOCUS8567</name>
</gene>
<dbReference type="AlphaFoldDB" id="A0A7S2RW37"/>
<accession>A0A7S2RW37</accession>
<feature type="region of interest" description="Disordered" evidence="1">
    <location>
        <begin position="116"/>
        <end position="138"/>
    </location>
</feature>
<dbReference type="EMBL" id="HBHJ01013135">
    <property type="protein sequence ID" value="CAD9682320.1"/>
    <property type="molecule type" value="Transcribed_RNA"/>
</dbReference>
<feature type="compositionally biased region" description="Polar residues" evidence="1">
    <location>
        <begin position="127"/>
        <end position="136"/>
    </location>
</feature>
<name>A0A7S2RW37_9STRA</name>
<protein>
    <submittedName>
        <fullName evidence="2">Uncharacterized protein</fullName>
    </submittedName>
</protein>
<reference evidence="2" key="1">
    <citation type="submission" date="2021-01" db="EMBL/GenBank/DDBJ databases">
        <authorList>
            <person name="Corre E."/>
            <person name="Pelletier E."/>
            <person name="Niang G."/>
            <person name="Scheremetjew M."/>
            <person name="Finn R."/>
            <person name="Kale V."/>
            <person name="Holt S."/>
            <person name="Cochrane G."/>
            <person name="Meng A."/>
            <person name="Brown T."/>
            <person name="Cohen L."/>
        </authorList>
    </citation>
    <scope>NUCLEOTIDE SEQUENCE</scope>
    <source>
        <strain evidence="2">CCMP1243</strain>
    </source>
</reference>
<sequence>MGNRVASLTVDGFSVAPALEGWGDALMALVAPFLALLGRYQPPLSLRVRHAAEALPPDERRAMLEDLESSRHELSNSITCLEEKLDQVRSSEQAFEAKIQAIEGERQECEEAMGQYKARDANPPRATPTQETSPQGGNLERLRWSLNVQLPQVQAELSGELVSLKRSRAALETKLEELVAQRDELQSTIDGLGELQDGEDVDKLNDAEEAPPTAEAGAGAAAGEQKEGF</sequence>
<evidence type="ECO:0000313" key="2">
    <source>
        <dbReference type="EMBL" id="CAD9682320.1"/>
    </source>
</evidence>
<organism evidence="2">
    <name type="scientific">Rhizochromulina marina</name>
    <dbReference type="NCBI Taxonomy" id="1034831"/>
    <lineage>
        <taxon>Eukaryota</taxon>
        <taxon>Sar</taxon>
        <taxon>Stramenopiles</taxon>
        <taxon>Ochrophyta</taxon>
        <taxon>Dictyochophyceae</taxon>
        <taxon>Rhizochromulinales</taxon>
        <taxon>Rhizochromulina</taxon>
    </lineage>
</organism>
<feature type="region of interest" description="Disordered" evidence="1">
    <location>
        <begin position="189"/>
        <end position="229"/>
    </location>
</feature>